<organism evidence="1">
    <name type="scientific">Chrysotila carterae</name>
    <name type="common">Marine alga</name>
    <name type="synonym">Syracosphaera carterae</name>
    <dbReference type="NCBI Taxonomy" id="13221"/>
    <lineage>
        <taxon>Eukaryota</taxon>
        <taxon>Haptista</taxon>
        <taxon>Haptophyta</taxon>
        <taxon>Prymnesiophyceae</taxon>
        <taxon>Isochrysidales</taxon>
        <taxon>Isochrysidaceae</taxon>
        <taxon>Chrysotila</taxon>
    </lineage>
</organism>
<dbReference type="AlphaFoldDB" id="A0A7S4C1P3"/>
<reference evidence="1" key="1">
    <citation type="submission" date="2021-01" db="EMBL/GenBank/DDBJ databases">
        <authorList>
            <person name="Corre E."/>
            <person name="Pelletier E."/>
            <person name="Niang G."/>
            <person name="Scheremetjew M."/>
            <person name="Finn R."/>
            <person name="Kale V."/>
            <person name="Holt S."/>
            <person name="Cochrane G."/>
            <person name="Meng A."/>
            <person name="Brown T."/>
            <person name="Cohen L."/>
        </authorList>
    </citation>
    <scope>NUCLEOTIDE SEQUENCE</scope>
    <source>
        <strain evidence="1">CCMP645</strain>
    </source>
</reference>
<name>A0A7S4C1P3_CHRCT</name>
<protein>
    <submittedName>
        <fullName evidence="1">Uncharacterized protein</fullName>
    </submittedName>
</protein>
<proteinExistence type="predicted"/>
<accession>A0A7S4C1P3</accession>
<gene>
    <name evidence="1" type="ORF">PCAR00345_LOCUS36840</name>
</gene>
<dbReference type="EMBL" id="HBIZ01058707">
    <property type="protein sequence ID" value="CAE0784135.1"/>
    <property type="molecule type" value="Transcribed_RNA"/>
</dbReference>
<evidence type="ECO:0000313" key="1">
    <source>
        <dbReference type="EMBL" id="CAE0784135.1"/>
    </source>
</evidence>
<sequence length="142" mass="14929">MLDDLTWGVAITTWGMEKTIGAAHLAPRGSAVAAILCGTIAGCGGGLLCDTASLMSTEWKLKTPQALRTVSFAPTTALCCCVLAYALRDPHNVVSPFMLHNAGVAFVPLQPEDVMVVAATLTCSVSTIRSTFEKLFENGKIV</sequence>